<dbReference type="AlphaFoldDB" id="A0A0A9FZY4"/>
<reference evidence="1" key="1">
    <citation type="submission" date="2014-09" db="EMBL/GenBank/DDBJ databases">
        <authorList>
            <person name="Magalhaes I.L.F."/>
            <person name="Oliveira U."/>
            <person name="Santos F.R."/>
            <person name="Vidigal T.H.D.A."/>
            <person name="Brescovit A.D."/>
            <person name="Santos A.J."/>
        </authorList>
    </citation>
    <scope>NUCLEOTIDE SEQUENCE</scope>
    <source>
        <tissue evidence="1">Shoot tissue taken approximately 20 cm above the soil surface</tissue>
    </source>
</reference>
<proteinExistence type="predicted"/>
<accession>A0A0A9FZY4</accession>
<organism evidence="1">
    <name type="scientific">Arundo donax</name>
    <name type="common">Giant reed</name>
    <name type="synonym">Donax arundinaceus</name>
    <dbReference type="NCBI Taxonomy" id="35708"/>
    <lineage>
        <taxon>Eukaryota</taxon>
        <taxon>Viridiplantae</taxon>
        <taxon>Streptophyta</taxon>
        <taxon>Embryophyta</taxon>
        <taxon>Tracheophyta</taxon>
        <taxon>Spermatophyta</taxon>
        <taxon>Magnoliopsida</taxon>
        <taxon>Liliopsida</taxon>
        <taxon>Poales</taxon>
        <taxon>Poaceae</taxon>
        <taxon>PACMAD clade</taxon>
        <taxon>Arundinoideae</taxon>
        <taxon>Arundineae</taxon>
        <taxon>Arundo</taxon>
    </lineage>
</organism>
<sequence length="25" mass="2893">MRTGYFGPKPNHFEGKLVFPTRSLI</sequence>
<reference evidence="1" key="2">
    <citation type="journal article" date="2015" name="Data Brief">
        <title>Shoot transcriptome of the giant reed, Arundo donax.</title>
        <authorList>
            <person name="Barrero R.A."/>
            <person name="Guerrero F.D."/>
            <person name="Moolhuijzen P."/>
            <person name="Goolsby J.A."/>
            <person name="Tidwell J."/>
            <person name="Bellgard S.E."/>
            <person name="Bellgard M.I."/>
        </authorList>
    </citation>
    <scope>NUCLEOTIDE SEQUENCE</scope>
    <source>
        <tissue evidence="1">Shoot tissue taken approximately 20 cm above the soil surface</tissue>
    </source>
</reference>
<dbReference type="EMBL" id="GBRH01182040">
    <property type="protein sequence ID" value="JAE15856.1"/>
    <property type="molecule type" value="Transcribed_RNA"/>
</dbReference>
<evidence type="ECO:0000313" key="1">
    <source>
        <dbReference type="EMBL" id="JAE15856.1"/>
    </source>
</evidence>
<name>A0A0A9FZY4_ARUDO</name>
<protein>
    <submittedName>
        <fullName evidence="1">Uncharacterized protein</fullName>
    </submittedName>
</protein>